<reference evidence="1" key="1">
    <citation type="submission" date="2012-11" db="EMBL/GenBank/DDBJ databases">
        <title>Dependencies among metagenomic species, viruses, plasmids and units of genetic variation.</title>
        <authorList>
            <person name="Nielsen H.B."/>
            <person name="Almeida M."/>
            <person name="Juncker A.S."/>
            <person name="Rasmussen S."/>
            <person name="Li J."/>
            <person name="Sunagawa S."/>
            <person name="Plichta D."/>
            <person name="Gautier L."/>
            <person name="Le Chatelier E."/>
            <person name="Peletier E."/>
            <person name="Bonde I."/>
            <person name="Nielsen T."/>
            <person name="Manichanh C."/>
            <person name="Arumugam M."/>
            <person name="Batto J."/>
            <person name="Santos M.B.Q.D."/>
            <person name="Blom N."/>
            <person name="Borruel N."/>
            <person name="Burgdorf K.S."/>
            <person name="Boumezbeur F."/>
            <person name="Casellas F."/>
            <person name="Dore J."/>
            <person name="Guarner F."/>
            <person name="Hansen T."/>
            <person name="Hildebrand F."/>
            <person name="Kaas R.S."/>
            <person name="Kennedy S."/>
            <person name="Kristiansen K."/>
            <person name="Kultima J.R."/>
            <person name="Leonard P."/>
            <person name="Levenez F."/>
            <person name="Lund O."/>
            <person name="Moumen B."/>
            <person name="Le Paslier D."/>
            <person name="Pons N."/>
            <person name="Pedersen O."/>
            <person name="Prifti E."/>
            <person name="Qin J."/>
            <person name="Raes J."/>
            <person name="Tap J."/>
            <person name="Tims S."/>
            <person name="Ussery D.W."/>
            <person name="Yamada T."/>
            <person name="MetaHit consortium"/>
            <person name="Renault P."/>
            <person name="Sicheritz-Ponten T."/>
            <person name="Bork P."/>
            <person name="Wang J."/>
            <person name="Brunak S."/>
            <person name="Ehrlich S.D."/>
        </authorList>
    </citation>
    <scope>NUCLEOTIDE SEQUENCE [LARGE SCALE GENOMIC DNA]</scope>
</reference>
<dbReference type="Proteomes" id="UP000017938">
    <property type="component" value="Unassembled WGS sequence"/>
</dbReference>
<accession>R6TV30</accession>
<evidence type="ECO:0000313" key="1">
    <source>
        <dbReference type="EMBL" id="CDC77323.1"/>
    </source>
</evidence>
<dbReference type="EMBL" id="CBFW010000434">
    <property type="protein sequence ID" value="CDC77323.1"/>
    <property type="molecule type" value="Genomic_DNA"/>
</dbReference>
<evidence type="ECO:0000313" key="2">
    <source>
        <dbReference type="Proteomes" id="UP000017938"/>
    </source>
</evidence>
<dbReference type="AlphaFoldDB" id="R6TV30"/>
<dbReference type="InterPro" id="IPR024523">
    <property type="entry name" value="DUF3793"/>
</dbReference>
<dbReference type="Pfam" id="PF12672">
    <property type="entry name" value="DUF3793"/>
    <property type="match status" value="1"/>
</dbReference>
<organism evidence="1 2">
    <name type="scientific">Candidatus Colimorpha enterica</name>
    <dbReference type="NCBI Taxonomy" id="3083063"/>
    <lineage>
        <taxon>Bacteria</taxon>
        <taxon>Pseudomonadati</taxon>
        <taxon>Bacteroidota</taxon>
        <taxon>Bacteroidia</taxon>
        <taxon>Bacteroidales</taxon>
        <taxon>Candidatus Colimorpha</taxon>
    </lineage>
</organism>
<gene>
    <name evidence="1" type="ORF">BN580_00371</name>
</gene>
<protein>
    <recommendedName>
        <fullName evidence="3">DUF3793 domain-containing protein</fullName>
    </recommendedName>
</protein>
<name>R6TV30_9BACT</name>
<proteinExistence type="predicted"/>
<evidence type="ECO:0008006" key="3">
    <source>
        <dbReference type="Google" id="ProtNLM"/>
    </source>
</evidence>
<comment type="caution">
    <text evidence="1">The sequence shown here is derived from an EMBL/GenBank/DDBJ whole genome shotgun (WGS) entry which is preliminary data.</text>
</comment>
<sequence length="181" mass="20285">MSEELIVRHCSPTLAGLKTGSLFSCPSASPDEMRRVLRDLNIRLAPKGIRVLPVKNDGERMLIYIYRPNRLARDLGDGDAAQILCEKGYPCGCPGKCIMKLIERLRGNEFPHEIGLFLGYPPEDVKGFMTDPCACKCSGCWKVYGDREAAEKRFALYRKCTGVYCGQWRKGRPIERLAVPG</sequence>
<dbReference type="STRING" id="1263015.BN580_00371"/>